<evidence type="ECO:0000256" key="1">
    <source>
        <dbReference type="SAM" id="SignalP"/>
    </source>
</evidence>
<dbReference type="EMBL" id="CAAJGR010000050">
    <property type="protein sequence ID" value="VHO01840.1"/>
    <property type="molecule type" value="Genomic_DNA"/>
</dbReference>
<gene>
    <name evidence="2" type="ORF">BAL341_414</name>
</gene>
<keyword evidence="1" id="KW-0732">Signal</keyword>
<sequence length="367" mass="40471">MIKPLCAIVIVMFNTCALAAQPVAGKWITDLQGNTLTDPQSSGFTFRHTELLHLGDNSAIEPMRNKLLRINPQTAQLNADPLHISVSPHVLNGCFGALFASYPDFESLTWDRIDDTVLITVTEDSSFMQLSPQCKARYGETHATDYPTLLVKIDIDKALSRAEITAVRPVQFPQAAAVGNAPNDGIEGLAFDNAGNLYLALEQNAANAPMIFKTTYPKDFWQQDGLVKVEDSKFVLPVPDDKDHPINGLDYLPAKKTGHPGYLVAAARNDDQLWIIDLSQQQPPYVQQMAYFAPTPADSLCPAYEFIVQTAIEGVAVLGDSVFLVNDAWKKRYPDNIRCPANAAHFNKFAPLLFKLPVNPAWFITSP</sequence>
<proteinExistence type="predicted"/>
<dbReference type="SUPFAM" id="SSF50952">
    <property type="entry name" value="Soluble quinoprotein glucose dehydrogenase"/>
    <property type="match status" value="1"/>
</dbReference>
<reference evidence="2" key="1">
    <citation type="submission" date="2019-04" db="EMBL/GenBank/DDBJ databases">
        <authorList>
            <person name="Brambilla D."/>
        </authorList>
    </citation>
    <scope>NUCLEOTIDE SEQUENCE</scope>
    <source>
        <strain evidence="2">BAL1</strain>
    </source>
</reference>
<dbReference type="AlphaFoldDB" id="A0A486XJH0"/>
<name>A0A486XJH0_9GAMM</name>
<organism evidence="2">
    <name type="scientific">Rheinheimera sp. BAL341</name>
    <dbReference type="NCBI Taxonomy" id="1708203"/>
    <lineage>
        <taxon>Bacteria</taxon>
        <taxon>Pseudomonadati</taxon>
        <taxon>Pseudomonadota</taxon>
        <taxon>Gammaproteobacteria</taxon>
        <taxon>Chromatiales</taxon>
        <taxon>Chromatiaceae</taxon>
        <taxon>Rheinheimera</taxon>
    </lineage>
</organism>
<accession>A0A486XJH0</accession>
<dbReference type="InterPro" id="IPR011041">
    <property type="entry name" value="Quinoprot_gluc/sorb_DH_b-prop"/>
</dbReference>
<feature type="chain" id="PRO_5019837643" description="Phytase-like domain-containing protein" evidence="1">
    <location>
        <begin position="20"/>
        <end position="367"/>
    </location>
</feature>
<protein>
    <recommendedName>
        <fullName evidence="3">Phytase-like domain-containing protein</fullName>
    </recommendedName>
</protein>
<evidence type="ECO:0000313" key="2">
    <source>
        <dbReference type="EMBL" id="VHO01840.1"/>
    </source>
</evidence>
<feature type="signal peptide" evidence="1">
    <location>
        <begin position="1"/>
        <end position="19"/>
    </location>
</feature>
<evidence type="ECO:0008006" key="3">
    <source>
        <dbReference type="Google" id="ProtNLM"/>
    </source>
</evidence>